<protein>
    <submittedName>
        <fullName evidence="2">Uncharacterized protein</fullName>
    </submittedName>
</protein>
<gene>
    <name evidence="2" type="ORF">F9K24_00595</name>
</gene>
<feature type="transmembrane region" description="Helical" evidence="1">
    <location>
        <begin position="12"/>
        <end position="30"/>
    </location>
</feature>
<organism evidence="2 3">
    <name type="scientific">Leptonema illini</name>
    <dbReference type="NCBI Taxonomy" id="183"/>
    <lineage>
        <taxon>Bacteria</taxon>
        <taxon>Pseudomonadati</taxon>
        <taxon>Spirochaetota</taxon>
        <taxon>Spirochaetia</taxon>
        <taxon>Leptospirales</taxon>
        <taxon>Leptospiraceae</taxon>
        <taxon>Leptonema</taxon>
    </lineage>
</organism>
<dbReference type="Proteomes" id="UP000460298">
    <property type="component" value="Unassembled WGS sequence"/>
</dbReference>
<keyword evidence="1" id="KW-0472">Membrane</keyword>
<keyword evidence="1" id="KW-0812">Transmembrane</keyword>
<proteinExistence type="predicted"/>
<sequence>MNGIPAVSKNAVLLNLVCFLLVPVTLLMGCKSSGVKLYDHYVDGRVEESEPEIRIIYETTPCLFAQEMDCTWFNMPLTIDPIYPPEVSFQVNFKERYLFFKSMTIRGDRLVVEKLPDEVARILDWSEISVSIKWDEHAVQVTSESENIRIEKPKDSEKLTFWYRHGPGCSDLRRCADRFEVSKSGSKSIVHLYRYSKDRPYVDLSPSQHSPNSRCMYWFFR</sequence>
<comment type="caution">
    <text evidence="2">The sequence shown here is derived from an EMBL/GenBank/DDBJ whole genome shotgun (WGS) entry which is preliminary data.</text>
</comment>
<accession>A0A833H4X2</accession>
<evidence type="ECO:0000313" key="3">
    <source>
        <dbReference type="Proteomes" id="UP000460298"/>
    </source>
</evidence>
<dbReference type="AlphaFoldDB" id="A0A833H4X2"/>
<keyword evidence="1" id="KW-1133">Transmembrane helix</keyword>
<reference evidence="2 3" key="1">
    <citation type="submission" date="2019-10" db="EMBL/GenBank/DDBJ databases">
        <title>Extracellular Electron Transfer in a Candidatus Methanoperedens spp. Enrichment Culture.</title>
        <authorList>
            <person name="Berger S."/>
            <person name="Rangel Shaw D."/>
            <person name="Berben T."/>
            <person name="In 'T Zandt M."/>
            <person name="Frank J."/>
            <person name="Reimann J."/>
            <person name="Jetten M.S.M."/>
            <person name="Welte C.U."/>
        </authorList>
    </citation>
    <scope>NUCLEOTIDE SEQUENCE [LARGE SCALE GENOMIC DNA]</scope>
    <source>
        <strain evidence="2">SB12</strain>
    </source>
</reference>
<evidence type="ECO:0000256" key="1">
    <source>
        <dbReference type="SAM" id="Phobius"/>
    </source>
</evidence>
<name>A0A833H4X2_9LEPT</name>
<evidence type="ECO:0000313" key="2">
    <source>
        <dbReference type="EMBL" id="KAB2935259.1"/>
    </source>
</evidence>
<dbReference type="EMBL" id="WBUI01000001">
    <property type="protein sequence ID" value="KAB2935259.1"/>
    <property type="molecule type" value="Genomic_DNA"/>
</dbReference>